<organism evidence="1 2">
    <name type="scientific">Chaetomium tenue</name>
    <dbReference type="NCBI Taxonomy" id="1854479"/>
    <lineage>
        <taxon>Eukaryota</taxon>
        <taxon>Fungi</taxon>
        <taxon>Dikarya</taxon>
        <taxon>Ascomycota</taxon>
        <taxon>Pezizomycotina</taxon>
        <taxon>Sordariomycetes</taxon>
        <taxon>Sordariomycetidae</taxon>
        <taxon>Sordariales</taxon>
        <taxon>Chaetomiaceae</taxon>
        <taxon>Chaetomium</taxon>
    </lineage>
</organism>
<proteinExistence type="predicted"/>
<name>A0ACB7PBT8_9PEZI</name>
<protein>
    <submittedName>
        <fullName evidence="1">Uncharacterized protein</fullName>
    </submittedName>
</protein>
<gene>
    <name evidence="1" type="ORF">F5144DRAFT_600573</name>
</gene>
<dbReference type="EMBL" id="JAGIZQ010000003">
    <property type="protein sequence ID" value="KAH6635782.1"/>
    <property type="molecule type" value="Genomic_DNA"/>
</dbReference>
<evidence type="ECO:0000313" key="2">
    <source>
        <dbReference type="Proteomes" id="UP000724584"/>
    </source>
</evidence>
<sequence length="107" mass="10918">MAVTSAITDLVKSVGELLSSVFNAAYAIVHSFVSGILGLFAGFFAFVGDLGQGVFDLAGGVGKFVAGNAAILAVLAAAYYAYVRFVQQPQQGRKPAVTNGAGAKKTN</sequence>
<evidence type="ECO:0000313" key="1">
    <source>
        <dbReference type="EMBL" id="KAH6635782.1"/>
    </source>
</evidence>
<comment type="caution">
    <text evidence="1">The sequence shown here is derived from an EMBL/GenBank/DDBJ whole genome shotgun (WGS) entry which is preliminary data.</text>
</comment>
<keyword evidence="2" id="KW-1185">Reference proteome</keyword>
<dbReference type="Proteomes" id="UP000724584">
    <property type="component" value="Unassembled WGS sequence"/>
</dbReference>
<reference evidence="1 2" key="1">
    <citation type="journal article" date="2021" name="Nat. Commun.">
        <title>Genetic determinants of endophytism in the Arabidopsis root mycobiome.</title>
        <authorList>
            <person name="Mesny F."/>
            <person name="Miyauchi S."/>
            <person name="Thiergart T."/>
            <person name="Pickel B."/>
            <person name="Atanasova L."/>
            <person name="Karlsson M."/>
            <person name="Huettel B."/>
            <person name="Barry K.W."/>
            <person name="Haridas S."/>
            <person name="Chen C."/>
            <person name="Bauer D."/>
            <person name="Andreopoulos W."/>
            <person name="Pangilinan J."/>
            <person name="LaButti K."/>
            <person name="Riley R."/>
            <person name="Lipzen A."/>
            <person name="Clum A."/>
            <person name="Drula E."/>
            <person name="Henrissat B."/>
            <person name="Kohler A."/>
            <person name="Grigoriev I.V."/>
            <person name="Martin F.M."/>
            <person name="Hacquard S."/>
        </authorList>
    </citation>
    <scope>NUCLEOTIDE SEQUENCE [LARGE SCALE GENOMIC DNA]</scope>
    <source>
        <strain evidence="1 2">MPI-SDFR-AT-0079</strain>
    </source>
</reference>
<accession>A0ACB7PBT8</accession>